<feature type="transmembrane region" description="Helical" evidence="10">
    <location>
        <begin position="385"/>
        <end position="404"/>
    </location>
</feature>
<evidence type="ECO:0000256" key="9">
    <source>
        <dbReference type="ARBA" id="ARBA00038341"/>
    </source>
</evidence>
<evidence type="ECO:0000259" key="13">
    <source>
        <dbReference type="Pfam" id="PF23259"/>
    </source>
</evidence>
<evidence type="ECO:0000256" key="3">
    <source>
        <dbReference type="ARBA" id="ARBA00022538"/>
    </source>
</evidence>
<dbReference type="Pfam" id="PF23259">
    <property type="entry name" value="CHX17_C"/>
    <property type="match status" value="1"/>
</dbReference>
<evidence type="ECO:0000256" key="1">
    <source>
        <dbReference type="ARBA" id="ARBA00004141"/>
    </source>
</evidence>
<evidence type="ECO:0000256" key="2">
    <source>
        <dbReference type="ARBA" id="ARBA00022448"/>
    </source>
</evidence>
<dbReference type="KEGG" id="peu:105121331"/>
<feature type="transmembrane region" description="Helical" evidence="10">
    <location>
        <begin position="320"/>
        <end position="339"/>
    </location>
</feature>
<evidence type="ECO:0000259" key="12">
    <source>
        <dbReference type="Pfam" id="PF23256"/>
    </source>
</evidence>
<keyword evidence="7" id="KW-0406">Ion transport</keyword>
<keyword evidence="8 10" id="KW-0472">Membrane</keyword>
<dbReference type="Proteomes" id="UP000694918">
    <property type="component" value="Unplaced"/>
</dbReference>
<name>A0AAJ6XGW8_POPEU</name>
<evidence type="ECO:0000256" key="5">
    <source>
        <dbReference type="ARBA" id="ARBA00022958"/>
    </source>
</evidence>
<feature type="transmembrane region" description="Helical" evidence="10">
    <location>
        <begin position="351"/>
        <end position="373"/>
    </location>
</feature>
<dbReference type="GO" id="GO:0012505">
    <property type="term" value="C:endomembrane system"/>
    <property type="evidence" value="ECO:0007669"/>
    <property type="project" value="TreeGrafter"/>
</dbReference>
<proteinExistence type="inferred from homology"/>
<dbReference type="GO" id="GO:0006813">
    <property type="term" value="P:potassium ion transport"/>
    <property type="evidence" value="ECO:0007669"/>
    <property type="project" value="UniProtKB-KW"/>
</dbReference>
<gene>
    <name evidence="15" type="primary">LOC105121331</name>
</gene>
<dbReference type="InterPro" id="IPR057290">
    <property type="entry name" value="CHX17_C"/>
</dbReference>
<feature type="transmembrane region" description="Helical" evidence="10">
    <location>
        <begin position="239"/>
        <end position="261"/>
    </location>
</feature>
<evidence type="ECO:0000313" key="14">
    <source>
        <dbReference type="Proteomes" id="UP000694918"/>
    </source>
</evidence>
<keyword evidence="6 10" id="KW-1133">Transmembrane helix</keyword>
<accession>A0AAJ6XGW8</accession>
<dbReference type="InterPro" id="IPR038770">
    <property type="entry name" value="Na+/solute_symporter_sf"/>
</dbReference>
<evidence type="ECO:0000256" key="4">
    <source>
        <dbReference type="ARBA" id="ARBA00022692"/>
    </source>
</evidence>
<dbReference type="Gene3D" id="1.20.1530.20">
    <property type="match status" value="1"/>
</dbReference>
<keyword evidence="5" id="KW-0630">Potassium</keyword>
<dbReference type="Pfam" id="PF23256">
    <property type="entry name" value="CHX17_2nd"/>
    <property type="match status" value="1"/>
</dbReference>
<feature type="transmembrane region" description="Helical" evidence="10">
    <location>
        <begin position="54"/>
        <end position="72"/>
    </location>
</feature>
<feature type="transmembrane region" description="Helical" evidence="10">
    <location>
        <begin position="273"/>
        <end position="300"/>
    </location>
</feature>
<feature type="transmembrane region" description="Helical" evidence="10">
    <location>
        <begin position="143"/>
        <end position="164"/>
    </location>
</feature>
<keyword evidence="2" id="KW-0813">Transport</keyword>
<comment type="similarity">
    <text evidence="9">Belongs to the monovalent cation:proton antiporter 2 (CPA2) transporter (TC 2.A.37) family. CHX (TC 2.A.37.4) subfamily.</text>
</comment>
<keyword evidence="4 10" id="KW-0812">Transmembrane</keyword>
<evidence type="ECO:0000256" key="6">
    <source>
        <dbReference type="ARBA" id="ARBA00022989"/>
    </source>
</evidence>
<dbReference type="GO" id="GO:0006885">
    <property type="term" value="P:regulation of pH"/>
    <property type="evidence" value="ECO:0007669"/>
    <property type="project" value="TreeGrafter"/>
</dbReference>
<dbReference type="InterPro" id="IPR050794">
    <property type="entry name" value="CPA2_transporter"/>
</dbReference>
<dbReference type="AlphaFoldDB" id="A0AAJ6XGW8"/>
<evidence type="ECO:0000313" key="15">
    <source>
        <dbReference type="RefSeq" id="XP_011018221.1"/>
    </source>
</evidence>
<feature type="transmembrane region" description="Helical" evidence="10">
    <location>
        <begin position="170"/>
        <end position="193"/>
    </location>
</feature>
<feature type="domain" description="Cation/H+ exchanger transmembrane" evidence="11">
    <location>
        <begin position="62"/>
        <end position="434"/>
    </location>
</feature>
<evidence type="ECO:0000256" key="8">
    <source>
        <dbReference type="ARBA" id="ARBA00023136"/>
    </source>
</evidence>
<dbReference type="Pfam" id="PF00999">
    <property type="entry name" value="Na_H_Exchanger"/>
    <property type="match status" value="1"/>
</dbReference>
<evidence type="ECO:0000256" key="7">
    <source>
        <dbReference type="ARBA" id="ARBA00023065"/>
    </source>
</evidence>
<feature type="transmembrane region" description="Helical" evidence="10">
    <location>
        <begin position="205"/>
        <end position="227"/>
    </location>
</feature>
<feature type="domain" description="Cation/H(+) antiporter C-terminal" evidence="13">
    <location>
        <begin position="632"/>
        <end position="770"/>
    </location>
</feature>
<protein>
    <submittedName>
        <fullName evidence="15">Cation/H(+) antiporter 4-like</fullName>
    </submittedName>
</protein>
<dbReference type="GO" id="GO:1902600">
    <property type="term" value="P:proton transmembrane transport"/>
    <property type="evidence" value="ECO:0007669"/>
    <property type="project" value="InterPro"/>
</dbReference>
<dbReference type="PANTHER" id="PTHR32468">
    <property type="entry name" value="CATION/H + ANTIPORTER"/>
    <property type="match status" value="1"/>
</dbReference>
<evidence type="ECO:0000256" key="10">
    <source>
        <dbReference type="SAM" id="Phobius"/>
    </source>
</evidence>
<dbReference type="RefSeq" id="XP_011018221.1">
    <property type="nucleotide sequence ID" value="XM_011019919.1"/>
</dbReference>
<dbReference type="InterPro" id="IPR057291">
    <property type="entry name" value="CHX17_2nd"/>
</dbReference>
<evidence type="ECO:0000259" key="11">
    <source>
        <dbReference type="Pfam" id="PF00999"/>
    </source>
</evidence>
<feature type="transmembrane region" description="Helical" evidence="10">
    <location>
        <begin position="79"/>
        <end position="97"/>
    </location>
</feature>
<organism evidence="14 15">
    <name type="scientific">Populus euphratica</name>
    <name type="common">Euphrates poplar</name>
    <dbReference type="NCBI Taxonomy" id="75702"/>
    <lineage>
        <taxon>Eukaryota</taxon>
        <taxon>Viridiplantae</taxon>
        <taxon>Streptophyta</taxon>
        <taxon>Embryophyta</taxon>
        <taxon>Tracheophyta</taxon>
        <taxon>Spermatophyta</taxon>
        <taxon>Magnoliopsida</taxon>
        <taxon>eudicotyledons</taxon>
        <taxon>Gunneridae</taxon>
        <taxon>Pentapetalae</taxon>
        <taxon>rosids</taxon>
        <taxon>fabids</taxon>
        <taxon>Malpighiales</taxon>
        <taxon>Salicaceae</taxon>
        <taxon>Saliceae</taxon>
        <taxon>Populus</taxon>
    </lineage>
</organism>
<dbReference type="GO" id="GO:0015297">
    <property type="term" value="F:antiporter activity"/>
    <property type="evidence" value="ECO:0007669"/>
    <property type="project" value="InterPro"/>
</dbReference>
<dbReference type="InterPro" id="IPR006153">
    <property type="entry name" value="Cation/H_exchanger_TM"/>
</dbReference>
<dbReference type="GeneID" id="105121331"/>
<reference evidence="15" key="1">
    <citation type="submission" date="2025-08" db="UniProtKB">
        <authorList>
            <consortium name="RefSeq"/>
        </authorList>
    </citation>
    <scope>IDENTIFICATION</scope>
</reference>
<dbReference type="PANTHER" id="PTHR32468:SF17">
    <property type="entry name" value="CATION_H(+) ANTIPORTER 4"/>
    <property type="match status" value="1"/>
</dbReference>
<feature type="domain" description="Cation/H(+) antiporter central" evidence="12">
    <location>
        <begin position="527"/>
        <end position="616"/>
    </location>
</feature>
<feature type="transmembrane region" description="Helical" evidence="10">
    <location>
        <begin position="103"/>
        <end position="123"/>
    </location>
</feature>
<sequence>MDPLKLSNVIVNSTGEFLGSVTCFTLPPKVNSPGLEEYLVNSKFEPLSYTLPNLEVLMAAVFGITQVLNFAFRRIGVPLLISQILAGLIFNPAVLPHSVSNVLFSRAGVENLVTVATMGYQLFMFQSGVKMDMEMLRNVEGKVLLLGVSCVLLPLLLGLATLTVMTKQEYLMNFFIATVYSMSSFPVIVSLLHELKLLNSQLGRLVLSTALVSDLVGLMLLIVSSLLRAADQLNETGDGVIGVLVFILIVALILRPALNLLARKMCDSLKELYVYFIISLFLGSVLLSHINGLAVFYGPFIVGLAVPSGPPLGSSVLEKFEAITGYILAIFVTSCGMRVDFANTKFDEIKLSIAAVALTVITSAKFLVCYVSHSFFWESPTKNGAAFALIMCAKGVVELALYSFLDDAQAIMDDAFIFMVGTVIVFGSVVPILVRRLYNPEKRYLGCLKRNLIESRQNSELQIISCIHAPGDVNAIINLLDASCGGDSPIAVTVLHHIKLVGQSTPLFISHRKGRVIVCDYLHSINVIRLFNEFEQNSRGSLSVNAVTAVSLPKFMHDDIFPLAVEKLASLIILPFHIRWWKQDGSIQSEDHSLRELNNRVLEKAPCSVGILVDRCSNRRLVYKEDALAVINVAMIFLGGDDDREALTFAIRMAQDTRVNLCVAHLLPSNLNELEAKRDNVALKGVKEKDHITFGEEVVDGAAKTVSLVRSMVHEYELIIVGRRDNLDGITPQTSGLRQWCEYPELGLIGDLIISEDTKADCSLFVVEQAREQEEE</sequence>
<dbReference type="GO" id="GO:0016020">
    <property type="term" value="C:membrane"/>
    <property type="evidence" value="ECO:0007669"/>
    <property type="project" value="UniProtKB-SubCell"/>
</dbReference>
<keyword evidence="3" id="KW-0633">Potassium transport</keyword>
<feature type="transmembrane region" description="Helical" evidence="10">
    <location>
        <begin position="416"/>
        <end position="434"/>
    </location>
</feature>
<keyword evidence="14" id="KW-1185">Reference proteome</keyword>
<comment type="subcellular location">
    <subcellularLocation>
        <location evidence="1">Membrane</location>
        <topology evidence="1">Multi-pass membrane protein</topology>
    </subcellularLocation>
</comment>